<sequence length="152" mass="17480">MLFNQWQSSHSTLELKSHGRPTSRQALNETFARLNSNYCAPTTRKSPPDETKREYAIKEVQDNREGLELNGLRQLLVYANDVNVLGENTQTVRENTGILIEASKEIILESLTLLDKEFQSRGTATVKEDEYEDVRWEGMDNIEECCDRVSRL</sequence>
<reference evidence="2 3" key="1">
    <citation type="journal article" date="2022" name="Allergy">
        <title>Genome assembly and annotation of Periplaneta americana reveal a comprehensive cockroach allergen profile.</title>
        <authorList>
            <person name="Wang L."/>
            <person name="Xiong Q."/>
            <person name="Saelim N."/>
            <person name="Wang L."/>
            <person name="Nong W."/>
            <person name="Wan A.T."/>
            <person name="Shi M."/>
            <person name="Liu X."/>
            <person name="Cao Q."/>
            <person name="Hui J.H.L."/>
            <person name="Sookrung N."/>
            <person name="Leung T.F."/>
            <person name="Tungtrongchitr A."/>
            <person name="Tsui S.K.W."/>
        </authorList>
    </citation>
    <scope>NUCLEOTIDE SEQUENCE [LARGE SCALE GENOMIC DNA]</scope>
    <source>
        <strain evidence="2">PWHHKU_190912</strain>
    </source>
</reference>
<organism evidence="2 3">
    <name type="scientific">Periplaneta americana</name>
    <name type="common">American cockroach</name>
    <name type="synonym">Blatta americana</name>
    <dbReference type="NCBI Taxonomy" id="6978"/>
    <lineage>
        <taxon>Eukaryota</taxon>
        <taxon>Metazoa</taxon>
        <taxon>Ecdysozoa</taxon>
        <taxon>Arthropoda</taxon>
        <taxon>Hexapoda</taxon>
        <taxon>Insecta</taxon>
        <taxon>Pterygota</taxon>
        <taxon>Neoptera</taxon>
        <taxon>Polyneoptera</taxon>
        <taxon>Dictyoptera</taxon>
        <taxon>Blattodea</taxon>
        <taxon>Blattoidea</taxon>
        <taxon>Blattidae</taxon>
        <taxon>Blattinae</taxon>
        <taxon>Periplaneta</taxon>
    </lineage>
</organism>
<evidence type="ECO:0000313" key="3">
    <source>
        <dbReference type="Proteomes" id="UP001148838"/>
    </source>
</evidence>
<name>A0ABQ8TWU9_PERAM</name>
<comment type="caution">
    <text evidence="2">The sequence shown here is derived from an EMBL/GenBank/DDBJ whole genome shotgun (WGS) entry which is preliminary data.</text>
</comment>
<evidence type="ECO:0000313" key="2">
    <source>
        <dbReference type="EMBL" id="KAJ4451197.1"/>
    </source>
</evidence>
<protein>
    <submittedName>
        <fullName evidence="2">Uncharacterized protein</fullName>
    </submittedName>
</protein>
<accession>A0ABQ8TWU9</accession>
<proteinExistence type="predicted"/>
<keyword evidence="3" id="KW-1185">Reference proteome</keyword>
<gene>
    <name evidence="2" type="ORF">ANN_02657</name>
</gene>
<evidence type="ECO:0000256" key="1">
    <source>
        <dbReference type="SAM" id="MobiDB-lite"/>
    </source>
</evidence>
<dbReference type="EMBL" id="JAJSOF020000001">
    <property type="protein sequence ID" value="KAJ4451197.1"/>
    <property type="molecule type" value="Genomic_DNA"/>
</dbReference>
<dbReference type="Proteomes" id="UP001148838">
    <property type="component" value="Unassembled WGS sequence"/>
</dbReference>
<feature type="region of interest" description="Disordered" evidence="1">
    <location>
        <begin position="1"/>
        <end position="22"/>
    </location>
</feature>